<accession>A0A1G9VY11</accession>
<dbReference type="GeneID" id="40831215"/>
<reference evidence="3" key="1">
    <citation type="submission" date="2016-10" db="EMBL/GenBank/DDBJ databases">
        <authorList>
            <person name="Varghese N."/>
            <person name="Submissions S."/>
        </authorList>
    </citation>
    <scope>NUCLEOTIDE SEQUENCE [LARGE SCALE GENOMIC DNA]</scope>
    <source>
        <strain evidence="3">CGMCC 4.7042</strain>
    </source>
</reference>
<dbReference type="OrthoDB" id="3078601at2"/>
<evidence type="ECO:0000313" key="2">
    <source>
        <dbReference type="EMBL" id="SDM76817.1"/>
    </source>
</evidence>
<dbReference type="AlphaFoldDB" id="A0A1G9VY11"/>
<dbReference type="InterPro" id="IPR057362">
    <property type="entry name" value="WDGH"/>
</dbReference>
<proteinExistence type="predicted"/>
<dbReference type="Pfam" id="PF25311">
    <property type="entry name" value="WDGH"/>
    <property type="match status" value="1"/>
</dbReference>
<name>A0A1G9VY11_9ACTN</name>
<dbReference type="EMBL" id="FNHI01000013">
    <property type="protein sequence ID" value="SDM76817.1"/>
    <property type="molecule type" value="Genomic_DNA"/>
</dbReference>
<protein>
    <recommendedName>
        <fullName evidence="1">WDGH domain-containing protein</fullName>
    </recommendedName>
</protein>
<feature type="domain" description="WDGH" evidence="1">
    <location>
        <begin position="148"/>
        <end position="203"/>
    </location>
</feature>
<sequence length="210" mass="22712">MATANLTVTVDTSPAIELGTRVQVAILDTLTTARATGQPVDDEALAGLTASAVIAELLRVVPKTPAEDEAEEYKNNYLGACKTIADMHAAAVGGVTGPTRGVVEDVADVRDAMLRAEQERDGAYRERAQLVAHLASIYPSHIGYTDRSAPDWAVVIVQTPTGQMSWHVAPSDMDLFEHVPRSRPGGPGWDGHTTEQKYKRLRALTLRKKR</sequence>
<evidence type="ECO:0000313" key="3">
    <source>
        <dbReference type="Proteomes" id="UP000199063"/>
    </source>
</evidence>
<dbReference type="RefSeq" id="WP_093656591.1">
    <property type="nucleotide sequence ID" value="NZ_FNHI01000013.1"/>
</dbReference>
<dbReference type="STRING" id="1196353.SAMN05444921_11332"/>
<evidence type="ECO:0000259" key="1">
    <source>
        <dbReference type="Pfam" id="PF25311"/>
    </source>
</evidence>
<gene>
    <name evidence="2" type="ORF">SAMN05444921_11332</name>
</gene>
<keyword evidence="3" id="KW-1185">Reference proteome</keyword>
<organism evidence="2 3">
    <name type="scientific">Streptomyces wuyuanensis</name>
    <dbReference type="NCBI Taxonomy" id="1196353"/>
    <lineage>
        <taxon>Bacteria</taxon>
        <taxon>Bacillati</taxon>
        <taxon>Actinomycetota</taxon>
        <taxon>Actinomycetes</taxon>
        <taxon>Kitasatosporales</taxon>
        <taxon>Streptomycetaceae</taxon>
        <taxon>Streptomyces</taxon>
    </lineage>
</organism>
<dbReference type="Proteomes" id="UP000199063">
    <property type="component" value="Unassembled WGS sequence"/>
</dbReference>